<dbReference type="GO" id="GO:0009279">
    <property type="term" value="C:cell outer membrane"/>
    <property type="evidence" value="ECO:0007669"/>
    <property type="project" value="UniProtKB-SubCell"/>
</dbReference>
<keyword evidence="5 8" id="KW-0998">Cell outer membrane</keyword>
<gene>
    <name evidence="8" type="primary">pal</name>
    <name evidence="11" type="ORF">OM33_08920</name>
</gene>
<reference evidence="11 12" key="1">
    <citation type="submission" date="2014-11" db="EMBL/GenBank/DDBJ databases">
        <title>Complete Genome Sequence of Pseudoalteromonas sp. Strain OCN003 Isolated from Kaneohe Bay, Oahu, Hawaii.</title>
        <authorList>
            <person name="Beurmann S."/>
            <person name="Videau P."/>
            <person name="Ushijima B."/>
            <person name="Smith A.M."/>
            <person name="Aeby G.S."/>
            <person name="Callahan S.M."/>
            <person name="Belcaid M."/>
        </authorList>
    </citation>
    <scope>NUCLEOTIDE SEQUENCE [LARGE SCALE GENOMIC DNA]</scope>
    <source>
        <strain evidence="11 12">OCN003</strain>
    </source>
</reference>
<comment type="subunit">
    <text evidence="8">The Tol-Pal system is composed of five core proteins: the inner membrane proteins TolA, TolQ and TolR, the periplasmic protein TolB and the outer membrane protein Pal. They form a network linking the inner and outer membranes and the peptidoglycan layer.</text>
</comment>
<evidence type="ECO:0000256" key="6">
    <source>
        <dbReference type="ARBA" id="ARBA00023288"/>
    </source>
</evidence>
<dbReference type="CDD" id="cd07185">
    <property type="entry name" value="OmpA_C-like"/>
    <property type="match status" value="1"/>
</dbReference>
<feature type="signal peptide" evidence="9">
    <location>
        <begin position="1"/>
        <end position="20"/>
    </location>
</feature>
<proteinExistence type="inferred from homology"/>
<evidence type="ECO:0000313" key="11">
    <source>
        <dbReference type="EMBL" id="AIY65265.1"/>
    </source>
</evidence>
<dbReference type="InterPro" id="IPR006664">
    <property type="entry name" value="OMP_bac"/>
</dbReference>
<dbReference type="InterPro" id="IPR039001">
    <property type="entry name" value="Pal"/>
</dbReference>
<evidence type="ECO:0000256" key="4">
    <source>
        <dbReference type="ARBA" id="ARBA00023139"/>
    </source>
</evidence>
<sequence length="175" mass="19545">MQLNKLLKSLLIAVPVMTLAACSSSSTVEEDTSANQSNQGQEETVQVETVVKEKTPEEILAEKYEALRQEQIIYFDFDKSTVRSDYVELLQAHADFLVKNPSVKVLVEGHADERGTPEYNIALGERRGEAVSKYLQSLGVAESQISVVSYGEEKPMVKTRTEEAFAKNRRAVLVY</sequence>
<dbReference type="SUPFAM" id="SSF103088">
    <property type="entry name" value="OmpA-like"/>
    <property type="match status" value="1"/>
</dbReference>
<keyword evidence="6 8" id="KW-0449">Lipoprotein</keyword>
<dbReference type="EMBL" id="CP009888">
    <property type="protein sequence ID" value="AIY65265.1"/>
    <property type="molecule type" value="Genomic_DNA"/>
</dbReference>
<comment type="similarity">
    <text evidence="8">Belongs to the Pal lipoprotein family.</text>
</comment>
<evidence type="ECO:0000256" key="7">
    <source>
        <dbReference type="ARBA" id="ARBA00023306"/>
    </source>
</evidence>
<feature type="domain" description="OmpA-like" evidence="10">
    <location>
        <begin position="62"/>
        <end position="175"/>
    </location>
</feature>
<dbReference type="PROSITE" id="PS51123">
    <property type="entry name" value="OMPA_2"/>
    <property type="match status" value="1"/>
</dbReference>
<keyword evidence="12" id="KW-1185">Reference proteome</keyword>
<keyword evidence="4 8" id="KW-0564">Palmitate</keyword>
<comment type="function">
    <text evidence="8">Part of the Tol-Pal system, which plays a role in outer membrane invagination during cell division and is important for maintaining outer membrane integrity.</text>
</comment>
<evidence type="ECO:0000259" key="10">
    <source>
        <dbReference type="PROSITE" id="PS51123"/>
    </source>
</evidence>
<keyword evidence="3 8" id="KW-0472">Membrane</keyword>
<dbReference type="Pfam" id="PF00691">
    <property type="entry name" value="OmpA"/>
    <property type="match status" value="1"/>
</dbReference>
<feature type="chain" id="PRO_5002026851" description="Peptidoglycan-associated lipoprotein" evidence="9">
    <location>
        <begin position="21"/>
        <end position="175"/>
    </location>
</feature>
<dbReference type="InterPro" id="IPR014169">
    <property type="entry name" value="Pal_lipo_C"/>
</dbReference>
<keyword evidence="7 8" id="KW-0131">Cell cycle</keyword>
<comment type="subcellular location">
    <subcellularLocation>
        <location evidence="8">Cell outer membrane</location>
        <topology evidence="8">Lipid-anchor</topology>
    </subcellularLocation>
</comment>
<evidence type="ECO:0000256" key="8">
    <source>
        <dbReference type="HAMAP-Rule" id="MF_02204"/>
    </source>
</evidence>
<evidence type="ECO:0000256" key="3">
    <source>
        <dbReference type="ARBA" id="ARBA00023136"/>
    </source>
</evidence>
<protein>
    <recommendedName>
        <fullName evidence="8">Peptidoglycan-associated lipoprotein</fullName>
        <shortName evidence="8">PAL</shortName>
    </recommendedName>
</protein>
<evidence type="ECO:0000256" key="1">
    <source>
        <dbReference type="ARBA" id="ARBA00022618"/>
    </source>
</evidence>
<evidence type="ECO:0000256" key="5">
    <source>
        <dbReference type="ARBA" id="ARBA00023237"/>
    </source>
</evidence>
<dbReference type="PROSITE" id="PS51257">
    <property type="entry name" value="PROKAR_LIPOPROTEIN"/>
    <property type="match status" value="1"/>
</dbReference>
<dbReference type="OrthoDB" id="9809164at2"/>
<dbReference type="RefSeq" id="WP_038640993.1">
    <property type="nucleotide sequence ID" value="NZ_CP009888.1"/>
</dbReference>
<dbReference type="HOGENOM" id="CLU_016890_9_4_6"/>
<evidence type="ECO:0000313" key="12">
    <source>
        <dbReference type="Proteomes" id="UP000030341"/>
    </source>
</evidence>
<dbReference type="PRINTS" id="PR01021">
    <property type="entry name" value="OMPADOMAIN"/>
</dbReference>
<dbReference type="InterPro" id="IPR050330">
    <property type="entry name" value="Bact_OuterMem_StrucFunc"/>
</dbReference>
<dbReference type="eggNOG" id="COG2885">
    <property type="taxonomic scope" value="Bacteria"/>
</dbReference>
<dbReference type="AlphaFoldDB" id="A0A0A7EF04"/>
<evidence type="ECO:0000256" key="2">
    <source>
        <dbReference type="ARBA" id="ARBA00022729"/>
    </source>
</evidence>
<dbReference type="NCBIfam" id="TIGR02802">
    <property type="entry name" value="Pal_lipo"/>
    <property type="match status" value="1"/>
</dbReference>
<dbReference type="PANTHER" id="PTHR30329:SF21">
    <property type="entry name" value="LIPOPROTEIN YIAD-RELATED"/>
    <property type="match status" value="1"/>
</dbReference>
<dbReference type="PANTHER" id="PTHR30329">
    <property type="entry name" value="STATOR ELEMENT OF FLAGELLAR MOTOR COMPLEX"/>
    <property type="match status" value="1"/>
</dbReference>
<dbReference type="Proteomes" id="UP000030341">
    <property type="component" value="Chromosome 1"/>
</dbReference>
<evidence type="ECO:0000256" key="9">
    <source>
        <dbReference type="SAM" id="SignalP"/>
    </source>
</evidence>
<dbReference type="HAMAP" id="MF_02204">
    <property type="entry name" value="Pal"/>
    <property type="match status" value="1"/>
</dbReference>
<keyword evidence="2 8" id="KW-0732">Signal</keyword>
<dbReference type="KEGG" id="pseo:OM33_08920"/>
<dbReference type="STRING" id="1348114.OM33_08920"/>
<accession>A0A0A7EF04</accession>
<organism evidence="11 12">
    <name type="scientific">Pseudoalteromonas piratica</name>
    <dbReference type="NCBI Taxonomy" id="1348114"/>
    <lineage>
        <taxon>Bacteria</taxon>
        <taxon>Pseudomonadati</taxon>
        <taxon>Pseudomonadota</taxon>
        <taxon>Gammaproteobacteria</taxon>
        <taxon>Alteromonadales</taxon>
        <taxon>Pseudoalteromonadaceae</taxon>
        <taxon>Pseudoalteromonas</taxon>
    </lineage>
</organism>
<keyword evidence="1 8" id="KW-0132">Cell division</keyword>
<dbReference type="InterPro" id="IPR006665">
    <property type="entry name" value="OmpA-like"/>
</dbReference>
<dbReference type="InterPro" id="IPR036737">
    <property type="entry name" value="OmpA-like_sf"/>
</dbReference>
<dbReference type="GO" id="GO:0051301">
    <property type="term" value="P:cell division"/>
    <property type="evidence" value="ECO:0007669"/>
    <property type="project" value="UniProtKB-UniRule"/>
</dbReference>
<name>A0A0A7EF04_9GAMM</name>
<dbReference type="Gene3D" id="3.30.1330.60">
    <property type="entry name" value="OmpA-like domain"/>
    <property type="match status" value="1"/>
</dbReference>